<dbReference type="PANTHER" id="PTHR48098">
    <property type="entry name" value="ENTEROCHELIN ESTERASE-RELATED"/>
    <property type="match status" value="1"/>
</dbReference>
<dbReference type="EMBL" id="CP006644">
    <property type="protein sequence ID" value="AHE55678.1"/>
    <property type="molecule type" value="Genomic_DNA"/>
</dbReference>
<dbReference type="InterPro" id="IPR029058">
    <property type="entry name" value="AB_hydrolase_fold"/>
</dbReference>
<dbReference type="InterPro" id="IPR050583">
    <property type="entry name" value="Mycobacterial_A85_antigen"/>
</dbReference>
<dbReference type="PATRIC" id="fig|1123269.5.peg.3929"/>
<evidence type="ECO:0000313" key="2">
    <source>
        <dbReference type="Proteomes" id="UP000018851"/>
    </source>
</evidence>
<dbReference type="STRING" id="1123269.NX02_20095"/>
<keyword evidence="2" id="KW-1185">Reference proteome</keyword>
<evidence type="ECO:0008006" key="3">
    <source>
        <dbReference type="Google" id="ProtNLM"/>
    </source>
</evidence>
<dbReference type="eggNOG" id="COG2382">
    <property type="taxonomic scope" value="Bacteria"/>
</dbReference>
<dbReference type="Gene3D" id="3.40.50.1820">
    <property type="entry name" value="alpha/beta hydrolase"/>
    <property type="match status" value="1"/>
</dbReference>
<dbReference type="HOGENOM" id="CLU_024481_0_0_5"/>
<accession>W0AH99</accession>
<sequence>MACGEAGRSPDKGMDMRKTFAVCAAFVASAIGTHAVHAEQFRVELSAPAAEDSGYEGRLILIIASDDTREPRFQVEASYDGAQVFGLPVTDFRKGQARTIGTSVPGYPGRKLTDVPAGTYTVQAVLHKYDSFRLGNGKVVKLPAARGAGQNWRKEPGNLISKPIKVDFDPKRAGEIKLALTDVLSPIEEPKDTEFVRHFKFKSDRLSKFWGRDVYIRGHVLVPKDFDKHPEARYPLAVFHGHFPDDFGGFRTTPPDADIKCEPSKRFSNEPCYNRTEQQEAYDFYKQWVSPDFPRMLIVEIDHSNPYYDDSYAVNSANIGPYGDAITYDFIPALEKQFRGIGEGWSRFLYGGSTGGWEALAVQVFYPDQYNGAFAACPDPIDFRQVMVTNIYDDKNAYWREGAFGRVAKPGKRDYLGHVSLTIEDENRLELVLGDKTRSGGQWDIWEAVYSPMGADGYPQRIWDKATGVIDPAVAAHWRENYDLRHILERDWQKLAPKLQGKIHIYVGDMDNFYLNNAVYLMEDFLKKAQPAYGGEITYGDRAEHCWNGDPSLPNSISRLRYNSMYVPKILKRIEAAAPKGADLKSWRYK</sequence>
<gene>
    <name evidence="1" type="ORF">NX02_20095</name>
</gene>
<dbReference type="AlphaFoldDB" id="W0AH99"/>
<proteinExistence type="predicted"/>
<dbReference type="SUPFAM" id="SSF53474">
    <property type="entry name" value="alpha/beta-Hydrolases"/>
    <property type="match status" value="1"/>
</dbReference>
<name>W0AH99_9SPHN</name>
<protein>
    <recommendedName>
        <fullName evidence="3">Esterase</fullName>
    </recommendedName>
</protein>
<organism evidence="1 2">
    <name type="scientific">Sphingomonas sanxanigenens DSM 19645 = NX02</name>
    <dbReference type="NCBI Taxonomy" id="1123269"/>
    <lineage>
        <taxon>Bacteria</taxon>
        <taxon>Pseudomonadati</taxon>
        <taxon>Pseudomonadota</taxon>
        <taxon>Alphaproteobacteria</taxon>
        <taxon>Sphingomonadales</taxon>
        <taxon>Sphingomonadaceae</taxon>
        <taxon>Sphingomonas</taxon>
    </lineage>
</organism>
<dbReference type="Proteomes" id="UP000018851">
    <property type="component" value="Chromosome"/>
</dbReference>
<reference evidence="1 2" key="1">
    <citation type="submission" date="2013-07" db="EMBL/GenBank/DDBJ databases">
        <title>Completed genome of Sphingomonas sanxanigenens NX02.</title>
        <authorList>
            <person name="Ma T."/>
            <person name="Huang H."/>
            <person name="Wu M."/>
            <person name="Li X."/>
            <person name="Li G."/>
        </authorList>
    </citation>
    <scope>NUCLEOTIDE SEQUENCE [LARGE SCALE GENOMIC DNA]</scope>
    <source>
        <strain evidence="1 2">NX02</strain>
    </source>
</reference>
<dbReference type="KEGG" id="ssan:NX02_20095"/>
<dbReference type="PANTHER" id="PTHR48098:SF3">
    <property type="entry name" value="IRON(III) ENTEROBACTIN ESTERASE"/>
    <property type="match status" value="1"/>
</dbReference>
<evidence type="ECO:0000313" key="1">
    <source>
        <dbReference type="EMBL" id="AHE55678.1"/>
    </source>
</evidence>